<evidence type="ECO:0000313" key="1">
    <source>
        <dbReference type="EMBL" id="VYS51936.1"/>
    </source>
</evidence>
<dbReference type="AlphaFoldDB" id="A0A654ERK8"/>
<dbReference type="Proteomes" id="UP000426265">
    <property type="component" value="Unassembled WGS sequence"/>
</dbReference>
<dbReference type="EMBL" id="CACRSJ010000105">
    <property type="protein sequence ID" value="VYS51936.1"/>
    <property type="molecule type" value="Genomic_DNA"/>
</dbReference>
<gene>
    <name evidence="1" type="ORF">AN1_LOCUS7399</name>
</gene>
<name>A0A654ERK8_ARATH</name>
<proteinExistence type="predicted"/>
<evidence type="ECO:0008006" key="3">
    <source>
        <dbReference type="Google" id="ProtNLM"/>
    </source>
</evidence>
<protein>
    <recommendedName>
        <fullName evidence="3">Glycine-rich protein</fullName>
    </recommendedName>
</protein>
<evidence type="ECO:0000313" key="2">
    <source>
        <dbReference type="Proteomes" id="UP000426265"/>
    </source>
</evidence>
<reference evidence="1 2" key="1">
    <citation type="submission" date="2019-11" db="EMBL/GenBank/DDBJ databases">
        <authorList>
            <person name="Jiao W.-B."/>
            <person name="Schneeberger K."/>
        </authorList>
    </citation>
    <scope>NUCLEOTIDE SEQUENCE [LARGE SCALE GENOMIC DNA]</scope>
    <source>
        <strain evidence="2">cv. An-1</strain>
    </source>
</reference>
<accession>A0A654ERK8</accession>
<organism evidence="1 2">
    <name type="scientific">Arabidopsis thaliana</name>
    <name type="common">Mouse-ear cress</name>
    <dbReference type="NCBI Taxonomy" id="3702"/>
    <lineage>
        <taxon>Eukaryota</taxon>
        <taxon>Viridiplantae</taxon>
        <taxon>Streptophyta</taxon>
        <taxon>Embryophyta</taxon>
        <taxon>Tracheophyta</taxon>
        <taxon>Spermatophyta</taxon>
        <taxon>Magnoliopsida</taxon>
        <taxon>eudicotyledons</taxon>
        <taxon>Gunneridae</taxon>
        <taxon>Pentapetalae</taxon>
        <taxon>rosids</taxon>
        <taxon>malvids</taxon>
        <taxon>Brassicales</taxon>
        <taxon>Brassicaceae</taxon>
        <taxon>Camelineae</taxon>
        <taxon>Arabidopsis</taxon>
    </lineage>
</organism>
<sequence>MIPLIDYGGGSPDIGSTNSTNKWKKLLQKFDLDYLRNLSHTFAQGGGGACDGGGGGYRKRGGNEYGGGGGYERHSRGYISGGGCGGKGYGGGGREGCG</sequence>